<accession>A0A0K6HQ62</accession>
<protein>
    <recommendedName>
        <fullName evidence="1">JmjC domain-containing protein</fullName>
    </recommendedName>
</protein>
<dbReference type="AlphaFoldDB" id="A0A0K6HQ62"/>
<reference evidence="3" key="1">
    <citation type="submission" date="2015-08" db="EMBL/GenBank/DDBJ databases">
        <authorList>
            <person name="Varghese N."/>
        </authorList>
    </citation>
    <scope>NUCLEOTIDE SEQUENCE [LARGE SCALE GENOMIC DNA]</scope>
    <source>
        <strain evidence="3">DSM 18181</strain>
    </source>
</reference>
<dbReference type="EMBL" id="CYHF01000001">
    <property type="protein sequence ID" value="CUA92986.1"/>
    <property type="molecule type" value="Genomic_DNA"/>
</dbReference>
<dbReference type="STRING" id="339866.GCA_001418255_00060"/>
<evidence type="ECO:0000313" key="2">
    <source>
        <dbReference type="EMBL" id="CUA92986.1"/>
    </source>
</evidence>
<dbReference type="SUPFAM" id="SSF51197">
    <property type="entry name" value="Clavaminate synthase-like"/>
    <property type="match status" value="1"/>
</dbReference>
<gene>
    <name evidence="2" type="ORF">Ga0061069_10161</name>
</gene>
<evidence type="ECO:0000259" key="1">
    <source>
        <dbReference type="PROSITE" id="PS51184"/>
    </source>
</evidence>
<dbReference type="Gene3D" id="2.60.120.650">
    <property type="entry name" value="Cupin"/>
    <property type="match status" value="1"/>
</dbReference>
<feature type="domain" description="JmjC" evidence="1">
    <location>
        <begin position="113"/>
        <end position="269"/>
    </location>
</feature>
<evidence type="ECO:0000313" key="3">
    <source>
        <dbReference type="Proteomes" id="UP000183649"/>
    </source>
</evidence>
<dbReference type="OrthoDB" id="112741at2"/>
<keyword evidence="3" id="KW-1185">Reference proteome</keyword>
<name>A0A0K6HQ62_9BURK</name>
<proteinExistence type="predicted"/>
<dbReference type="PROSITE" id="PS51184">
    <property type="entry name" value="JMJC"/>
    <property type="match status" value="1"/>
</dbReference>
<sequence>MLGEFLSNAQYASLLQRGRQAGEGWLQFDAATLQSHYNRRPFLLEHRLQEHPLFDIDSLFELARRMPERKVSFRRGDIAPDADFEATFRAPQDGLTLDHLLTHFESLKGYICISNPEVDAQYRPEMEGLLAEIAAHVHPLDPHITWYSTYFFLSAQGAVTPYHMDREMNFLLQIRGEKTADLWNQADPVIMSPAQKDRLLAYEGTRPPYRPEFEQRAVHFALRPGLGVHHPFIAPHRVWTHSNLSVSLAFTFRTRQSDRLTAAHQFNNRLRRLGLQNPRPVGESVWVDGTKARALKVLQRLRHPLHNAMQ</sequence>
<dbReference type="RefSeq" id="WP_055449044.1">
    <property type="nucleotide sequence ID" value="NZ_CYHF01000001.1"/>
</dbReference>
<organism evidence="2 3">
    <name type="scientific">Thiomonas bhubaneswarensis</name>
    <dbReference type="NCBI Taxonomy" id="339866"/>
    <lineage>
        <taxon>Bacteria</taxon>
        <taxon>Pseudomonadati</taxon>
        <taxon>Pseudomonadota</taxon>
        <taxon>Betaproteobacteria</taxon>
        <taxon>Burkholderiales</taxon>
        <taxon>Thiomonas</taxon>
    </lineage>
</organism>
<dbReference type="Proteomes" id="UP000183649">
    <property type="component" value="Unassembled WGS sequence"/>
</dbReference>
<dbReference type="InterPro" id="IPR003347">
    <property type="entry name" value="JmjC_dom"/>
</dbReference>